<evidence type="ECO:0000256" key="1">
    <source>
        <dbReference type="ARBA" id="ARBA00004651"/>
    </source>
</evidence>
<dbReference type="CDD" id="cd20070">
    <property type="entry name" value="5TM_YidC_Alb3"/>
    <property type="match status" value="1"/>
</dbReference>
<keyword evidence="5 12" id="KW-0732">Signal</keyword>
<evidence type="ECO:0000256" key="3">
    <source>
        <dbReference type="ARBA" id="ARBA00022475"/>
    </source>
</evidence>
<proteinExistence type="inferred from homology"/>
<evidence type="ECO:0000256" key="11">
    <source>
        <dbReference type="ARBA" id="ARBA00023288"/>
    </source>
</evidence>
<name>A0ABS4CKU5_9ENTE</name>
<dbReference type="RefSeq" id="WP_209557874.1">
    <property type="nucleotide sequence ID" value="NZ_JAEDXU010000006.1"/>
</dbReference>
<dbReference type="HAMAP" id="MF_01811">
    <property type="entry name" value="YidC_type2"/>
    <property type="match status" value="1"/>
</dbReference>
<evidence type="ECO:0000256" key="2">
    <source>
        <dbReference type="ARBA" id="ARBA00022448"/>
    </source>
</evidence>
<keyword evidence="10 12" id="KW-0143">Chaperone</keyword>
<reference evidence="15 16" key="1">
    <citation type="submission" date="2020-12" db="EMBL/GenBank/DDBJ databases">
        <title>Vagococcus allomyrinae sp. nov. and Enterococcus lavae sp. nov., isolated from the larvae of Allomyrina dichotoma.</title>
        <authorList>
            <person name="Lee S.D."/>
        </authorList>
    </citation>
    <scope>NUCLEOTIDE SEQUENCE [LARGE SCALE GENOMIC DNA]</scope>
    <source>
        <strain evidence="15 16">BWM-S5</strain>
    </source>
</reference>
<dbReference type="InterPro" id="IPR001708">
    <property type="entry name" value="YidC/ALB3/OXA1/COX18"/>
</dbReference>
<dbReference type="EMBL" id="JAEDXU010000006">
    <property type="protein sequence ID" value="MBP1047090.1"/>
    <property type="molecule type" value="Genomic_DNA"/>
</dbReference>
<keyword evidence="16" id="KW-1185">Reference proteome</keyword>
<evidence type="ECO:0000256" key="8">
    <source>
        <dbReference type="ARBA" id="ARBA00023136"/>
    </source>
</evidence>
<evidence type="ECO:0000256" key="5">
    <source>
        <dbReference type="ARBA" id="ARBA00022729"/>
    </source>
</evidence>
<comment type="function">
    <text evidence="12">Required for the insertion and/or proper folding and/or complex formation of integral membrane proteins into the membrane. Involved in integration of membrane proteins that insert both dependently and independently of the Sec translocase complex, as well as at least some lipoproteins.</text>
</comment>
<dbReference type="NCBIfam" id="TIGR03592">
    <property type="entry name" value="yidC_oxa1_cterm"/>
    <property type="match status" value="1"/>
</dbReference>
<evidence type="ECO:0000256" key="9">
    <source>
        <dbReference type="ARBA" id="ARBA00023139"/>
    </source>
</evidence>
<feature type="transmembrane region" description="Helical" evidence="12">
    <location>
        <begin position="168"/>
        <end position="188"/>
    </location>
</feature>
<dbReference type="InterPro" id="IPR028055">
    <property type="entry name" value="YidC/Oxa/ALB_C"/>
</dbReference>
<feature type="chain" id="PRO_5045246254" description="Membrane protein insertase YidC" evidence="13">
    <location>
        <begin position="23"/>
        <end position="276"/>
    </location>
</feature>
<protein>
    <recommendedName>
        <fullName evidence="12">Membrane protein insertase YidC</fullName>
    </recommendedName>
    <alternativeName>
        <fullName evidence="12">Foldase YidC</fullName>
    </alternativeName>
    <alternativeName>
        <fullName evidence="12">Membrane integrase YidC</fullName>
    </alternativeName>
    <alternativeName>
        <fullName evidence="12">Membrane protein YidC</fullName>
    </alternativeName>
</protein>
<feature type="signal peptide" evidence="13">
    <location>
        <begin position="1"/>
        <end position="22"/>
    </location>
</feature>
<evidence type="ECO:0000259" key="14">
    <source>
        <dbReference type="Pfam" id="PF02096"/>
    </source>
</evidence>
<dbReference type="PROSITE" id="PS51257">
    <property type="entry name" value="PROKAR_LIPOPROTEIN"/>
    <property type="match status" value="1"/>
</dbReference>
<feature type="transmembrane region" description="Helical" evidence="12">
    <location>
        <begin position="59"/>
        <end position="78"/>
    </location>
</feature>
<evidence type="ECO:0000313" key="15">
    <source>
        <dbReference type="EMBL" id="MBP1047090.1"/>
    </source>
</evidence>
<evidence type="ECO:0000256" key="7">
    <source>
        <dbReference type="ARBA" id="ARBA00022989"/>
    </source>
</evidence>
<keyword evidence="11 12" id="KW-0449">Lipoprotein</keyword>
<dbReference type="Pfam" id="PF02096">
    <property type="entry name" value="60KD_IMP"/>
    <property type="match status" value="1"/>
</dbReference>
<keyword evidence="4 12" id="KW-0812">Transmembrane</keyword>
<dbReference type="PANTHER" id="PTHR12428">
    <property type="entry name" value="OXA1"/>
    <property type="match status" value="1"/>
</dbReference>
<keyword evidence="2 12" id="KW-0813">Transport</keyword>
<comment type="similarity">
    <text evidence="12">Belongs to the OXA1/ALB3/YidC family. Type 2 subfamily.</text>
</comment>
<evidence type="ECO:0000256" key="13">
    <source>
        <dbReference type="SAM" id="SignalP"/>
    </source>
</evidence>
<feature type="transmembrane region" description="Helical" evidence="12">
    <location>
        <begin position="200"/>
        <end position="226"/>
    </location>
</feature>
<dbReference type="InterPro" id="IPR047196">
    <property type="entry name" value="YidC_ALB_C"/>
</dbReference>
<keyword evidence="3 12" id="KW-1003">Cell membrane</keyword>
<dbReference type="PANTHER" id="PTHR12428:SF65">
    <property type="entry name" value="CYTOCHROME C OXIDASE ASSEMBLY PROTEIN COX18, MITOCHONDRIAL"/>
    <property type="match status" value="1"/>
</dbReference>
<comment type="caution">
    <text evidence="12">Lacks conserved residue(s) required for the propagation of feature annotation.</text>
</comment>
<keyword evidence="6 12" id="KW-0653">Protein transport</keyword>
<comment type="caution">
    <text evidence="15">The sequence shown here is derived from an EMBL/GenBank/DDBJ whole genome shotgun (WGS) entry which is preliminary data.</text>
</comment>
<evidence type="ECO:0000256" key="6">
    <source>
        <dbReference type="ARBA" id="ARBA00022927"/>
    </source>
</evidence>
<keyword evidence="9" id="KW-0564">Palmitate</keyword>
<keyword evidence="8 12" id="KW-0472">Membrane</keyword>
<comment type="subcellular location">
    <subcellularLocation>
        <location evidence="1 12">Cell membrane</location>
        <topology evidence="1 12">Multi-pass membrane protein</topology>
    </subcellularLocation>
</comment>
<evidence type="ECO:0000256" key="10">
    <source>
        <dbReference type="ARBA" id="ARBA00023186"/>
    </source>
</evidence>
<keyword evidence="7 12" id="KW-1133">Transmembrane helix</keyword>
<evidence type="ECO:0000256" key="12">
    <source>
        <dbReference type="HAMAP-Rule" id="MF_01811"/>
    </source>
</evidence>
<evidence type="ECO:0000313" key="16">
    <source>
        <dbReference type="Proteomes" id="UP000673375"/>
    </source>
</evidence>
<dbReference type="InterPro" id="IPR023060">
    <property type="entry name" value="YidC/YidC1/YidC2_Firmicutes"/>
</dbReference>
<gene>
    <name evidence="12" type="primary">yidC</name>
    <name evidence="15" type="ORF">I6N96_12485</name>
</gene>
<feature type="domain" description="Membrane insertase YidC/Oxa/ALB C-terminal" evidence="14">
    <location>
        <begin position="58"/>
        <end position="239"/>
    </location>
</feature>
<evidence type="ECO:0000256" key="4">
    <source>
        <dbReference type="ARBA" id="ARBA00022692"/>
    </source>
</evidence>
<dbReference type="Proteomes" id="UP000673375">
    <property type="component" value="Unassembled WGS sequence"/>
</dbReference>
<organism evidence="15 16">
    <name type="scientific">Enterococcus larvae</name>
    <dbReference type="NCBI Taxonomy" id="2794352"/>
    <lineage>
        <taxon>Bacteria</taxon>
        <taxon>Bacillati</taxon>
        <taxon>Bacillota</taxon>
        <taxon>Bacilli</taxon>
        <taxon>Lactobacillales</taxon>
        <taxon>Enterococcaceae</taxon>
        <taxon>Enterococcus</taxon>
    </lineage>
</organism>
<sequence length="276" mass="31307">MKKYKRLLLMAGLVMLVFVLSACGTAPISESSTGIWDRYIVYYFAEAIKFLSVGGNSGIGIILFTLVIRVILLPLMHFQTKSMRKTQELQPQMKALQEKYSSKDSETQRLFKEEQQRLYSENGVNPYAGCLPMLVQMPIMMALYQSISRVPELKEGSFLWLNLASPDPYLILPILAAVFTFASSYLTSMSQLESNASLKIMNYVMPVMIFMMGLSLASGLSLYWVISNAFSVGQTLLLNNPFKIRAERAEKVKQQKDLEKALEKAKNPKKKRVKKR</sequence>
<accession>A0ABS4CKU5</accession>